<accession>A0A4W5JXZ5</accession>
<dbReference type="InterPro" id="IPR055408">
    <property type="entry name" value="HEAT_MROH2B-like"/>
</dbReference>
<evidence type="ECO:0000313" key="2">
    <source>
        <dbReference type="Ensembl" id="ENSHHUP00000009888.1"/>
    </source>
</evidence>
<organism evidence="2 3">
    <name type="scientific">Hucho hucho</name>
    <name type="common">huchen</name>
    <dbReference type="NCBI Taxonomy" id="62062"/>
    <lineage>
        <taxon>Eukaryota</taxon>
        <taxon>Metazoa</taxon>
        <taxon>Chordata</taxon>
        <taxon>Craniata</taxon>
        <taxon>Vertebrata</taxon>
        <taxon>Euteleostomi</taxon>
        <taxon>Actinopterygii</taxon>
        <taxon>Neopterygii</taxon>
        <taxon>Teleostei</taxon>
        <taxon>Protacanthopterygii</taxon>
        <taxon>Salmoniformes</taxon>
        <taxon>Salmonidae</taxon>
        <taxon>Salmoninae</taxon>
        <taxon>Hucho</taxon>
    </lineage>
</organism>
<dbReference type="PANTHER" id="PTHR23120:SF0">
    <property type="entry name" value="MAESTRO HEAT-LIKE REPEAT FAMILY MEMBER 1"/>
    <property type="match status" value="1"/>
</dbReference>
<reference evidence="3" key="1">
    <citation type="submission" date="2018-06" db="EMBL/GenBank/DDBJ databases">
        <title>Genome assembly of Danube salmon.</title>
        <authorList>
            <person name="Macqueen D.J."/>
            <person name="Gundappa M.K."/>
        </authorList>
    </citation>
    <scope>NUCLEOTIDE SEQUENCE [LARGE SCALE GENOMIC DNA]</scope>
</reference>
<reference evidence="2" key="2">
    <citation type="submission" date="2025-08" db="UniProtKB">
        <authorList>
            <consortium name="Ensembl"/>
        </authorList>
    </citation>
    <scope>IDENTIFICATION</scope>
</reference>
<evidence type="ECO:0000259" key="1">
    <source>
        <dbReference type="Pfam" id="PF23210"/>
    </source>
</evidence>
<dbReference type="AlphaFoldDB" id="A0A4W5JXZ5"/>
<dbReference type="InterPro" id="IPR045206">
    <property type="entry name" value="Maestro_heat-like_prot"/>
</dbReference>
<proteinExistence type="predicted"/>
<dbReference type="GeneTree" id="ENSGT00940000156930"/>
<dbReference type="Proteomes" id="UP000314982">
    <property type="component" value="Unassembled WGS sequence"/>
</dbReference>
<dbReference type="Ensembl" id="ENSHHUT00000010194.1">
    <property type="protein sequence ID" value="ENSHHUP00000009888.1"/>
    <property type="gene ID" value="ENSHHUG00000005878.1"/>
</dbReference>
<dbReference type="Pfam" id="PF23210">
    <property type="entry name" value="HEAT_Maestro_2"/>
    <property type="match status" value="1"/>
</dbReference>
<protein>
    <submittedName>
        <fullName evidence="2">Maestro heat-like repeat family member 1</fullName>
    </submittedName>
</protein>
<name>A0A4W5JXZ5_9TELE</name>
<sequence length="134" mass="15498">YGLFFFFPESTPETLDNKTWEESLLQFLAKSLVAIADDKWSCQLAIEATRYLSTYNQSLEEKSFLYRCIGVTLQQCSNKEVVQKQLQEILISARHNDAIERAVKPLSPHLSQAMILLITFAFIYHHMFSMTLDV</sequence>
<evidence type="ECO:0000313" key="3">
    <source>
        <dbReference type="Proteomes" id="UP000314982"/>
    </source>
</evidence>
<feature type="domain" description="MROH2B-like HEAT-repeats" evidence="1">
    <location>
        <begin position="9"/>
        <end position="101"/>
    </location>
</feature>
<reference evidence="2" key="3">
    <citation type="submission" date="2025-09" db="UniProtKB">
        <authorList>
            <consortium name="Ensembl"/>
        </authorList>
    </citation>
    <scope>IDENTIFICATION</scope>
</reference>
<keyword evidence="3" id="KW-1185">Reference proteome</keyword>
<dbReference type="PANTHER" id="PTHR23120">
    <property type="entry name" value="MAESTRO-RELATED HEAT DOMAIN-CONTAINING"/>
    <property type="match status" value="1"/>
</dbReference>
<dbReference type="GO" id="GO:0005737">
    <property type="term" value="C:cytoplasm"/>
    <property type="evidence" value="ECO:0007669"/>
    <property type="project" value="TreeGrafter"/>
</dbReference>